<evidence type="ECO:0000256" key="1">
    <source>
        <dbReference type="SAM" id="MobiDB-lite"/>
    </source>
</evidence>
<dbReference type="AlphaFoldDB" id="A0A8S9FF57"/>
<protein>
    <submittedName>
        <fullName evidence="2">Uncharacterized protein</fullName>
    </submittedName>
</protein>
<dbReference type="EMBL" id="QGKY02002305">
    <property type="protein sequence ID" value="KAF2532220.1"/>
    <property type="molecule type" value="Genomic_DNA"/>
</dbReference>
<reference evidence="2" key="1">
    <citation type="submission" date="2019-12" db="EMBL/GenBank/DDBJ databases">
        <title>Genome sequencing and annotation of Brassica cretica.</title>
        <authorList>
            <person name="Studholme D.J."/>
            <person name="Sarris P.F."/>
        </authorList>
    </citation>
    <scope>NUCLEOTIDE SEQUENCE</scope>
    <source>
        <strain evidence="2">PFS-102/07</strain>
        <tissue evidence="2">Leaf</tissue>
    </source>
</reference>
<sequence>MSEEVNRSPEETCKTENKGMYLRTEKVDVPEDREGGEAAPSWRTDLPRRSSVKLQVLAAKRVERKEREKLEGEEKWNHNDSIDRNLTQRGFNVGRRRRFEMVREREAAESDSLTFRQRDRVGLSAEEAGSWAYGLQSKRWRFVRFWASAKLMGQ</sequence>
<organism evidence="2">
    <name type="scientific">Brassica cretica</name>
    <name type="common">Mustard</name>
    <dbReference type="NCBI Taxonomy" id="69181"/>
    <lineage>
        <taxon>Eukaryota</taxon>
        <taxon>Viridiplantae</taxon>
        <taxon>Streptophyta</taxon>
        <taxon>Embryophyta</taxon>
        <taxon>Tracheophyta</taxon>
        <taxon>Spermatophyta</taxon>
        <taxon>Magnoliopsida</taxon>
        <taxon>eudicotyledons</taxon>
        <taxon>Gunneridae</taxon>
        <taxon>Pentapetalae</taxon>
        <taxon>rosids</taxon>
        <taxon>malvids</taxon>
        <taxon>Brassicales</taxon>
        <taxon>Brassicaceae</taxon>
        <taxon>Brassiceae</taxon>
        <taxon>Brassica</taxon>
    </lineage>
</organism>
<comment type="caution">
    <text evidence="2">The sequence shown here is derived from an EMBL/GenBank/DDBJ whole genome shotgun (WGS) entry which is preliminary data.</text>
</comment>
<feature type="region of interest" description="Disordered" evidence="1">
    <location>
        <begin position="1"/>
        <end position="44"/>
    </location>
</feature>
<evidence type="ECO:0000313" key="2">
    <source>
        <dbReference type="EMBL" id="KAF2532220.1"/>
    </source>
</evidence>
<name>A0A8S9FF57_BRACR</name>
<proteinExistence type="predicted"/>
<feature type="compositionally biased region" description="Basic and acidic residues" evidence="1">
    <location>
        <begin position="1"/>
        <end position="36"/>
    </location>
</feature>
<gene>
    <name evidence="2" type="ORF">F2Q70_00030843</name>
</gene>
<accession>A0A8S9FF57</accession>